<feature type="signal peptide" evidence="2">
    <location>
        <begin position="1"/>
        <end position="22"/>
    </location>
</feature>
<accession>A0AAD9UB65</accession>
<evidence type="ECO:0000313" key="4">
    <source>
        <dbReference type="Proteomes" id="UP001280121"/>
    </source>
</evidence>
<protein>
    <submittedName>
        <fullName evidence="3">Uncharacterized protein</fullName>
    </submittedName>
</protein>
<keyword evidence="4" id="KW-1185">Reference proteome</keyword>
<feature type="transmembrane region" description="Helical" evidence="1">
    <location>
        <begin position="68"/>
        <end position="88"/>
    </location>
</feature>
<keyword evidence="2" id="KW-0732">Signal</keyword>
<dbReference type="EMBL" id="JANJYI010000005">
    <property type="protein sequence ID" value="KAK2650975.1"/>
    <property type="molecule type" value="Genomic_DNA"/>
</dbReference>
<dbReference type="AlphaFoldDB" id="A0AAD9UB65"/>
<evidence type="ECO:0000256" key="1">
    <source>
        <dbReference type="SAM" id="Phobius"/>
    </source>
</evidence>
<keyword evidence="1" id="KW-0812">Transmembrane</keyword>
<keyword evidence="1" id="KW-0472">Membrane</keyword>
<name>A0AAD9UB65_9ROSI</name>
<proteinExistence type="predicted"/>
<reference evidence="3" key="1">
    <citation type="journal article" date="2023" name="Plant J.">
        <title>Genome sequences and population genomics provide insights into the demographic history, inbreeding, and mutation load of two 'living fossil' tree species of Dipteronia.</title>
        <authorList>
            <person name="Feng Y."/>
            <person name="Comes H.P."/>
            <person name="Chen J."/>
            <person name="Zhu S."/>
            <person name="Lu R."/>
            <person name="Zhang X."/>
            <person name="Li P."/>
            <person name="Qiu J."/>
            <person name="Olsen K.M."/>
            <person name="Qiu Y."/>
        </authorList>
    </citation>
    <scope>NUCLEOTIDE SEQUENCE</scope>
    <source>
        <strain evidence="3">KIB01</strain>
    </source>
</reference>
<organism evidence="3 4">
    <name type="scientific">Dipteronia dyeriana</name>
    <dbReference type="NCBI Taxonomy" id="168575"/>
    <lineage>
        <taxon>Eukaryota</taxon>
        <taxon>Viridiplantae</taxon>
        <taxon>Streptophyta</taxon>
        <taxon>Embryophyta</taxon>
        <taxon>Tracheophyta</taxon>
        <taxon>Spermatophyta</taxon>
        <taxon>Magnoliopsida</taxon>
        <taxon>eudicotyledons</taxon>
        <taxon>Gunneridae</taxon>
        <taxon>Pentapetalae</taxon>
        <taxon>rosids</taxon>
        <taxon>malvids</taxon>
        <taxon>Sapindales</taxon>
        <taxon>Sapindaceae</taxon>
        <taxon>Hippocastanoideae</taxon>
        <taxon>Acereae</taxon>
        <taxon>Dipteronia</taxon>
    </lineage>
</organism>
<sequence length="132" mass="15103">MEQGSLTFMALQIAIYALLKMAIEVEVLLSHERYNNPSPVKTILTRKLNAVAEYIESQLSIRNSELVLVQRCGITALLATLGLFAYIGRMTRIFLSNKGIKDFDELVKDFLRNYTHLEVTEKFLSVPFQIDF</sequence>
<keyword evidence="1" id="KW-1133">Transmembrane helix</keyword>
<feature type="chain" id="PRO_5042249075" evidence="2">
    <location>
        <begin position="23"/>
        <end position="132"/>
    </location>
</feature>
<gene>
    <name evidence="3" type="ORF">Ddye_018464</name>
</gene>
<evidence type="ECO:0000256" key="2">
    <source>
        <dbReference type="SAM" id="SignalP"/>
    </source>
</evidence>
<dbReference type="Proteomes" id="UP001280121">
    <property type="component" value="Unassembled WGS sequence"/>
</dbReference>
<comment type="caution">
    <text evidence="3">The sequence shown here is derived from an EMBL/GenBank/DDBJ whole genome shotgun (WGS) entry which is preliminary data.</text>
</comment>
<evidence type="ECO:0000313" key="3">
    <source>
        <dbReference type="EMBL" id="KAK2650975.1"/>
    </source>
</evidence>